<feature type="transmembrane region" description="Helical" evidence="1">
    <location>
        <begin position="219"/>
        <end position="237"/>
    </location>
</feature>
<dbReference type="Proteomes" id="UP000253529">
    <property type="component" value="Unassembled WGS sequence"/>
</dbReference>
<dbReference type="EMBL" id="QNRK01000039">
    <property type="protein sequence ID" value="RBP04568.1"/>
    <property type="molecule type" value="Genomic_DNA"/>
</dbReference>
<dbReference type="InterPro" id="IPR002656">
    <property type="entry name" value="Acyl_transf_3_dom"/>
</dbReference>
<name>A0A366EQA5_9HYPH</name>
<feature type="transmembrane region" description="Helical" evidence="1">
    <location>
        <begin position="38"/>
        <end position="61"/>
    </location>
</feature>
<keyword evidence="1" id="KW-1133">Transmembrane helix</keyword>
<feature type="transmembrane region" description="Helical" evidence="1">
    <location>
        <begin position="243"/>
        <end position="267"/>
    </location>
</feature>
<organism evidence="3 4">
    <name type="scientific">Roseiarcus fermentans</name>
    <dbReference type="NCBI Taxonomy" id="1473586"/>
    <lineage>
        <taxon>Bacteria</taxon>
        <taxon>Pseudomonadati</taxon>
        <taxon>Pseudomonadota</taxon>
        <taxon>Alphaproteobacteria</taxon>
        <taxon>Hyphomicrobiales</taxon>
        <taxon>Roseiarcaceae</taxon>
        <taxon>Roseiarcus</taxon>
    </lineage>
</organism>
<reference evidence="3 4" key="1">
    <citation type="submission" date="2018-06" db="EMBL/GenBank/DDBJ databases">
        <title>Genomic Encyclopedia of Type Strains, Phase IV (KMG-IV): sequencing the most valuable type-strain genomes for metagenomic binning, comparative biology and taxonomic classification.</title>
        <authorList>
            <person name="Goeker M."/>
        </authorList>
    </citation>
    <scope>NUCLEOTIDE SEQUENCE [LARGE SCALE GENOMIC DNA]</scope>
    <source>
        <strain evidence="3 4">DSM 24875</strain>
    </source>
</reference>
<sequence length="373" mass="40552">MGSIDGLRGYLALSVLLHHFIMWTLATRLGRPWGGTDINLVNQFGAAAVGLFFMITGLLFYPTIRRGLFRGNWLRLYIRRAFRILPMVAVSVVLVTAVIVLRTGHGLDANYASGALKWITAKQEVDLLGYPNSGRINGYVLWSLHYEWLFYLLVIPLCATAMEFRGRLPTWSIPLGLLVVAIVLRAAAPRMSMFIPLFSVGMLAYELQERQAIREVLQTPAAAALALAALAAGMILFRTPYEAALPLFAFFFACVAAGNSFFGVLALRPSLVLGECSYGIYLVHAIFLSILFVDCRALLDRVPTIALPALLPGVAVVVVLVTSCTYVAVERPAIALGAAVATFAERQAARLPGRKAGALASERRLGQPRDGTA</sequence>
<feature type="transmembrane region" description="Helical" evidence="1">
    <location>
        <begin position="7"/>
        <end position="26"/>
    </location>
</feature>
<dbReference type="AlphaFoldDB" id="A0A366EQA5"/>
<accession>A0A366EQA5</accession>
<evidence type="ECO:0000313" key="4">
    <source>
        <dbReference type="Proteomes" id="UP000253529"/>
    </source>
</evidence>
<dbReference type="PANTHER" id="PTHR23028:SF131">
    <property type="entry name" value="BLR2367 PROTEIN"/>
    <property type="match status" value="1"/>
</dbReference>
<feature type="transmembrane region" description="Helical" evidence="1">
    <location>
        <begin position="279"/>
        <end position="299"/>
    </location>
</feature>
<comment type="caution">
    <text evidence="3">The sequence shown here is derived from an EMBL/GenBank/DDBJ whole genome shotgun (WGS) entry which is preliminary data.</text>
</comment>
<feature type="domain" description="Acyltransferase 3" evidence="2">
    <location>
        <begin position="3"/>
        <end position="321"/>
    </location>
</feature>
<keyword evidence="1" id="KW-0472">Membrane</keyword>
<feature type="transmembrane region" description="Helical" evidence="1">
    <location>
        <begin position="305"/>
        <end position="329"/>
    </location>
</feature>
<protein>
    <submittedName>
        <fullName evidence="3">Peptidoglycan/LPS O-acetylase OafA/YrhL</fullName>
    </submittedName>
</protein>
<gene>
    <name evidence="3" type="ORF">DFR50_13945</name>
</gene>
<dbReference type="GO" id="GO:0016747">
    <property type="term" value="F:acyltransferase activity, transferring groups other than amino-acyl groups"/>
    <property type="evidence" value="ECO:0007669"/>
    <property type="project" value="InterPro"/>
</dbReference>
<proteinExistence type="predicted"/>
<feature type="transmembrane region" description="Helical" evidence="1">
    <location>
        <begin position="168"/>
        <end position="185"/>
    </location>
</feature>
<dbReference type="GO" id="GO:0016020">
    <property type="term" value="C:membrane"/>
    <property type="evidence" value="ECO:0007669"/>
    <property type="project" value="TreeGrafter"/>
</dbReference>
<dbReference type="OrthoDB" id="9796461at2"/>
<dbReference type="PANTHER" id="PTHR23028">
    <property type="entry name" value="ACETYLTRANSFERASE"/>
    <property type="match status" value="1"/>
</dbReference>
<dbReference type="Pfam" id="PF01757">
    <property type="entry name" value="Acyl_transf_3"/>
    <property type="match status" value="1"/>
</dbReference>
<keyword evidence="4" id="KW-1185">Reference proteome</keyword>
<evidence type="ECO:0000313" key="3">
    <source>
        <dbReference type="EMBL" id="RBP04568.1"/>
    </source>
</evidence>
<dbReference type="GO" id="GO:0000271">
    <property type="term" value="P:polysaccharide biosynthetic process"/>
    <property type="evidence" value="ECO:0007669"/>
    <property type="project" value="TreeGrafter"/>
</dbReference>
<feature type="transmembrane region" description="Helical" evidence="1">
    <location>
        <begin position="139"/>
        <end position="161"/>
    </location>
</feature>
<dbReference type="RefSeq" id="WP_113892128.1">
    <property type="nucleotide sequence ID" value="NZ_QNRK01000039.1"/>
</dbReference>
<feature type="transmembrane region" description="Helical" evidence="1">
    <location>
        <begin position="82"/>
        <end position="101"/>
    </location>
</feature>
<evidence type="ECO:0000256" key="1">
    <source>
        <dbReference type="SAM" id="Phobius"/>
    </source>
</evidence>
<dbReference type="InterPro" id="IPR050879">
    <property type="entry name" value="Acyltransferase_3"/>
</dbReference>
<evidence type="ECO:0000259" key="2">
    <source>
        <dbReference type="Pfam" id="PF01757"/>
    </source>
</evidence>
<keyword evidence="1" id="KW-0812">Transmembrane</keyword>